<reference evidence="1 2" key="1">
    <citation type="submission" date="2017-04" db="EMBL/GenBank/DDBJ databases">
        <authorList>
            <person name="Criscuolo A."/>
        </authorList>
    </citation>
    <scope>NUCLEOTIDE SEQUENCE [LARGE SCALE GENOMIC DNA]</scope>
    <source>
        <strain evidence="1">16-00174</strain>
    </source>
</reference>
<comment type="caution">
    <text evidence="1">The sequence shown here is derived from an EMBL/GenBank/DDBJ whole genome shotgun (WGS) entry which is preliminary data.</text>
</comment>
<gene>
    <name evidence="1" type="ORF">BACERE00174_01220</name>
</gene>
<dbReference type="AlphaFoldDB" id="A0A7D8D7K4"/>
<evidence type="ECO:0000313" key="1">
    <source>
        <dbReference type="EMBL" id="SMD74474.1"/>
    </source>
</evidence>
<organism evidence="1 2">
    <name type="scientific">Bacillus paranthracis</name>
    <dbReference type="NCBI Taxonomy" id="2026186"/>
    <lineage>
        <taxon>Bacteria</taxon>
        <taxon>Bacillati</taxon>
        <taxon>Bacillota</taxon>
        <taxon>Bacilli</taxon>
        <taxon>Bacillales</taxon>
        <taxon>Bacillaceae</taxon>
        <taxon>Bacillus</taxon>
        <taxon>Bacillus cereus group</taxon>
    </lineage>
</organism>
<accession>A0A7D8D7K4</accession>
<proteinExistence type="predicted"/>
<name>A0A7D8D7K4_9BACI</name>
<dbReference type="EMBL" id="FWYW01000053">
    <property type="protein sequence ID" value="SMD74474.1"/>
    <property type="molecule type" value="Genomic_DNA"/>
</dbReference>
<dbReference type="Proteomes" id="UP000194422">
    <property type="component" value="Unassembled WGS sequence"/>
</dbReference>
<evidence type="ECO:0000313" key="2">
    <source>
        <dbReference type="Proteomes" id="UP000194422"/>
    </source>
</evidence>
<protein>
    <submittedName>
        <fullName evidence="1">Uncharacterized protein</fullName>
    </submittedName>
</protein>
<sequence length="129" mass="14596">MCSSRVACCKTVKSRSSSDWCILKCNISSVGDRILIWKRNDSSLESYCTRSAVINGSKRYTSGRICIRLRDIIYCYSSRYKGSTVRKNVCKNNVIGGEKPCIRDSNCISENVSNCCNTFIHAFCCLYVR</sequence>